<evidence type="ECO:0000313" key="5">
    <source>
        <dbReference type="Proteomes" id="UP001341297"/>
    </source>
</evidence>
<keyword evidence="1" id="KW-1133">Transmembrane helix</keyword>
<feature type="transmembrane region" description="Helical" evidence="1">
    <location>
        <begin position="100"/>
        <end position="119"/>
    </location>
</feature>
<keyword evidence="5" id="KW-1185">Reference proteome</keyword>
<evidence type="ECO:0000256" key="1">
    <source>
        <dbReference type="SAM" id="Phobius"/>
    </source>
</evidence>
<feature type="transmembrane region" description="Helical" evidence="1">
    <location>
        <begin position="7"/>
        <end position="25"/>
    </location>
</feature>
<dbReference type="AlphaFoldDB" id="A0A0T6BQR0"/>
<dbReference type="EMBL" id="JARRTL010000009">
    <property type="protein sequence ID" value="MEC0485117.1"/>
    <property type="molecule type" value="Genomic_DNA"/>
</dbReference>
<sequence length="125" mass="14702">MKKTNLAKTIFFSSLTLGFIQYYSVGLFSDTYLIVAFAVYFFIPLLIFAIPLQYFLNKKPKKFSPVYFLFYLLFSLASNFLIFYLLSGPYQSPLYHRSEIYFYGAVSGIVYWFWDSICAQKKSIK</sequence>
<comment type="caution">
    <text evidence="2">The sequence shown here is derived from an EMBL/GenBank/DDBJ whole genome shotgun (WGS) entry which is preliminary data.</text>
</comment>
<feature type="transmembrane region" description="Helical" evidence="1">
    <location>
        <begin position="68"/>
        <end position="88"/>
    </location>
</feature>
<dbReference type="InterPro" id="IPR031374">
    <property type="entry name" value="UPF0715"/>
</dbReference>
<keyword evidence="1" id="KW-0812">Transmembrane</keyword>
<dbReference type="RefSeq" id="WP_048354578.1">
    <property type="nucleotide sequence ID" value="NZ_CP023481.1"/>
</dbReference>
<dbReference type="Pfam" id="PF17094">
    <property type="entry name" value="UPF0715"/>
    <property type="match status" value="1"/>
</dbReference>
<accession>A0A0T6BQR0</accession>
<dbReference type="STRING" id="1664069.BGLY_2184"/>
<reference evidence="2 4" key="1">
    <citation type="journal article" date="2015" name="Int. J. Syst. Evol. Microbiol.">
        <title>Bacillus glycinifermentans sp. nov., isolated from fermented soybean paste.</title>
        <authorList>
            <person name="Kim S.J."/>
            <person name="Dunlap C.A."/>
            <person name="Kwon S.W."/>
            <person name="Rooney A.P."/>
        </authorList>
    </citation>
    <scope>NUCLEOTIDE SEQUENCE [LARGE SCALE GENOMIC DNA]</scope>
    <source>
        <strain evidence="2 4">GO-13</strain>
    </source>
</reference>
<evidence type="ECO:0000313" key="2">
    <source>
        <dbReference type="EMBL" id="KRT93975.1"/>
    </source>
</evidence>
<reference evidence="3 5" key="3">
    <citation type="submission" date="2023-03" db="EMBL/GenBank/DDBJ databases">
        <title>Agriculturally important microbes genome sequencing.</title>
        <authorList>
            <person name="Dunlap C."/>
        </authorList>
    </citation>
    <scope>NUCLEOTIDE SEQUENCE [LARGE SCALE GENOMIC DNA]</scope>
    <source>
        <strain evidence="3 5">CBP-3203</strain>
    </source>
</reference>
<feature type="transmembrane region" description="Helical" evidence="1">
    <location>
        <begin position="31"/>
        <end position="56"/>
    </location>
</feature>
<dbReference type="EMBL" id="LECW02000015">
    <property type="protein sequence ID" value="KRT93975.1"/>
    <property type="molecule type" value="Genomic_DNA"/>
</dbReference>
<evidence type="ECO:0000313" key="3">
    <source>
        <dbReference type="EMBL" id="MEC0485117.1"/>
    </source>
</evidence>
<dbReference type="OrthoDB" id="2914193at2"/>
<dbReference type="Proteomes" id="UP001341297">
    <property type="component" value="Unassembled WGS sequence"/>
</dbReference>
<protein>
    <submittedName>
        <fullName evidence="3">UPF0715 family protein</fullName>
    </submittedName>
</protein>
<reference evidence="2" key="2">
    <citation type="submission" date="2015-10" db="EMBL/GenBank/DDBJ databases">
        <authorList>
            <person name="Gilbert D.G."/>
        </authorList>
    </citation>
    <scope>NUCLEOTIDE SEQUENCE</scope>
    <source>
        <strain evidence="2">GO-13</strain>
    </source>
</reference>
<evidence type="ECO:0000313" key="4">
    <source>
        <dbReference type="Proteomes" id="UP000036168"/>
    </source>
</evidence>
<dbReference type="Proteomes" id="UP000036168">
    <property type="component" value="Unassembled WGS sequence"/>
</dbReference>
<keyword evidence="1" id="KW-0472">Membrane</keyword>
<proteinExistence type="predicted"/>
<organism evidence="2 4">
    <name type="scientific">Bacillus glycinifermentans</name>
    <dbReference type="NCBI Taxonomy" id="1664069"/>
    <lineage>
        <taxon>Bacteria</taxon>
        <taxon>Bacillati</taxon>
        <taxon>Bacillota</taxon>
        <taxon>Bacilli</taxon>
        <taxon>Bacillales</taxon>
        <taxon>Bacillaceae</taxon>
        <taxon>Bacillus</taxon>
    </lineage>
</organism>
<name>A0A0T6BQR0_9BACI</name>
<gene>
    <name evidence="2" type="ORF">AB447_216685</name>
    <name evidence="3" type="ORF">P8828_09735</name>
</gene>